<keyword evidence="4" id="KW-0969">Cilium</keyword>
<reference evidence="8" key="1">
    <citation type="journal article" date="2023" name="Commun. Biol.">
        <title>Genome analysis of Parmales, the sister group of diatoms, reveals the evolutionary specialization of diatoms from phago-mixotrophs to photoautotrophs.</title>
        <authorList>
            <person name="Ban H."/>
            <person name="Sato S."/>
            <person name="Yoshikawa S."/>
            <person name="Yamada K."/>
            <person name="Nakamura Y."/>
            <person name="Ichinomiya M."/>
            <person name="Sato N."/>
            <person name="Blanc-Mathieu R."/>
            <person name="Endo H."/>
            <person name="Kuwata A."/>
            <person name="Ogata H."/>
        </authorList>
    </citation>
    <scope>NUCLEOTIDE SEQUENCE [LARGE SCALE GENOMIC DNA]</scope>
    <source>
        <strain evidence="8">NIES 3700</strain>
    </source>
</reference>
<evidence type="ECO:0000256" key="5">
    <source>
        <dbReference type="ARBA" id="ARBA00023273"/>
    </source>
</evidence>
<gene>
    <name evidence="7" type="ORF">TrLO_g1536</name>
</gene>
<evidence type="ECO:0000313" key="8">
    <source>
        <dbReference type="Proteomes" id="UP001165122"/>
    </source>
</evidence>
<comment type="caution">
    <text evidence="7">The sequence shown here is derived from an EMBL/GenBank/DDBJ whole genome shotgun (WGS) entry which is preliminary data.</text>
</comment>
<dbReference type="Proteomes" id="UP001165122">
    <property type="component" value="Unassembled WGS sequence"/>
</dbReference>
<protein>
    <recommendedName>
        <fullName evidence="6">BART domain-containing protein</fullName>
    </recommendedName>
</protein>
<keyword evidence="5" id="KW-0966">Cell projection</keyword>
<evidence type="ECO:0000313" key="7">
    <source>
        <dbReference type="EMBL" id="GMI18114.1"/>
    </source>
</evidence>
<dbReference type="InterPro" id="IPR042541">
    <property type="entry name" value="BART_sf"/>
</dbReference>
<keyword evidence="3" id="KW-0963">Cytoplasm</keyword>
<organism evidence="7 8">
    <name type="scientific">Triparma laevis f. longispina</name>
    <dbReference type="NCBI Taxonomy" id="1714387"/>
    <lineage>
        <taxon>Eukaryota</taxon>
        <taxon>Sar</taxon>
        <taxon>Stramenopiles</taxon>
        <taxon>Ochrophyta</taxon>
        <taxon>Bolidophyceae</taxon>
        <taxon>Parmales</taxon>
        <taxon>Triparmaceae</taxon>
        <taxon>Triparma</taxon>
    </lineage>
</organism>
<evidence type="ECO:0000256" key="1">
    <source>
        <dbReference type="ARBA" id="ARBA00004138"/>
    </source>
</evidence>
<dbReference type="Pfam" id="PF11527">
    <property type="entry name" value="ARL2_Bind_BART"/>
    <property type="match status" value="1"/>
</dbReference>
<feature type="domain" description="BART" evidence="6">
    <location>
        <begin position="39"/>
        <end position="149"/>
    </location>
</feature>
<proteinExistence type="predicted"/>
<evidence type="ECO:0000256" key="2">
    <source>
        <dbReference type="ARBA" id="ARBA00004496"/>
    </source>
</evidence>
<sequence length="155" mass="17999">MSESKEEEEKGEETETWGDANLSLVLKEASQAWNQNLSFKQTLSDWASSHSSDFEEYVGLSYSDCEHKLHFRSLHTSYLKIFEKNITEFIVEEGYTIQDFFQECKDVMDDFGCALFEEHEDKWFVEAVVKAVDYRGWFEMMVDVAADAEGVDGNR</sequence>
<dbReference type="Gene3D" id="1.20.1520.10">
    <property type="entry name" value="ADP-ribosylation factor-like 2-binding protein, domain"/>
    <property type="match status" value="1"/>
</dbReference>
<dbReference type="InterPro" id="IPR023379">
    <property type="entry name" value="BART_dom"/>
</dbReference>
<keyword evidence="8" id="KW-1185">Reference proteome</keyword>
<dbReference type="GO" id="GO:0005737">
    <property type="term" value="C:cytoplasm"/>
    <property type="evidence" value="ECO:0007669"/>
    <property type="project" value="UniProtKB-SubCell"/>
</dbReference>
<evidence type="ECO:0000256" key="4">
    <source>
        <dbReference type="ARBA" id="ARBA00023069"/>
    </source>
</evidence>
<accession>A0A9W7FSB0</accession>
<dbReference type="EMBL" id="BRXW01000320">
    <property type="protein sequence ID" value="GMI18114.1"/>
    <property type="molecule type" value="Genomic_DNA"/>
</dbReference>
<dbReference type="OrthoDB" id="194107at2759"/>
<comment type="subcellular location">
    <subcellularLocation>
        <location evidence="1">Cell projection</location>
        <location evidence="1">Cilium</location>
    </subcellularLocation>
    <subcellularLocation>
        <location evidence="2">Cytoplasm</location>
    </subcellularLocation>
</comment>
<evidence type="ECO:0000256" key="3">
    <source>
        <dbReference type="ARBA" id="ARBA00022490"/>
    </source>
</evidence>
<evidence type="ECO:0000259" key="6">
    <source>
        <dbReference type="Pfam" id="PF11527"/>
    </source>
</evidence>
<dbReference type="AlphaFoldDB" id="A0A9W7FSB0"/>
<dbReference type="GO" id="GO:0005929">
    <property type="term" value="C:cilium"/>
    <property type="evidence" value="ECO:0007669"/>
    <property type="project" value="UniProtKB-SubCell"/>
</dbReference>
<name>A0A9W7FSB0_9STRA</name>